<dbReference type="PANTHER" id="PTHR46558">
    <property type="entry name" value="TRACRIPTIONAL REGULATORY PROTEIN-RELATED-RELATED"/>
    <property type="match status" value="1"/>
</dbReference>
<feature type="domain" description="HTH cro/C1-type" evidence="2">
    <location>
        <begin position="5"/>
        <end position="59"/>
    </location>
</feature>
<dbReference type="InterPro" id="IPR001387">
    <property type="entry name" value="Cro/C1-type_HTH"/>
</dbReference>
<dbReference type="Pfam" id="PF01381">
    <property type="entry name" value="HTH_3"/>
    <property type="match status" value="1"/>
</dbReference>
<dbReference type="PANTHER" id="PTHR46558:SF4">
    <property type="entry name" value="DNA-BIDING PHAGE PROTEIN"/>
    <property type="match status" value="1"/>
</dbReference>
<dbReference type="SMART" id="SM00530">
    <property type="entry name" value="HTH_XRE"/>
    <property type="match status" value="1"/>
</dbReference>
<evidence type="ECO:0000256" key="1">
    <source>
        <dbReference type="ARBA" id="ARBA00023125"/>
    </source>
</evidence>
<evidence type="ECO:0000313" key="4">
    <source>
        <dbReference type="Proteomes" id="UP000029453"/>
    </source>
</evidence>
<dbReference type="AlphaFoldDB" id="M9LAQ6"/>
<evidence type="ECO:0000259" key="2">
    <source>
        <dbReference type="PROSITE" id="PS50943"/>
    </source>
</evidence>
<dbReference type="InterPro" id="IPR010982">
    <property type="entry name" value="Lambda_DNA-bd_dom_sf"/>
</dbReference>
<dbReference type="PROSITE" id="PS50943">
    <property type="entry name" value="HTH_CROC1"/>
    <property type="match status" value="1"/>
</dbReference>
<comment type="caution">
    <text evidence="3">The sequence shown here is derived from an EMBL/GenBank/DDBJ whole genome shotgun (WGS) entry which is preliminary data.</text>
</comment>
<name>M9LAQ6_PAEPP</name>
<accession>M9LAQ6</accession>
<dbReference type="EMBL" id="BALG01000133">
    <property type="protein sequence ID" value="GAC42772.1"/>
    <property type="molecule type" value="Genomic_DNA"/>
</dbReference>
<reference evidence="3 4" key="1">
    <citation type="submission" date="2012-10" db="EMBL/GenBank/DDBJ databases">
        <title>Draft Genome Sequence of Paenibacillus popilliae ATCC 14706T.</title>
        <authorList>
            <person name="Iiyama K."/>
            <person name="Mori K."/>
            <person name="Mon H."/>
            <person name="Chieda Y."/>
            <person name="Lee J.M."/>
            <person name="Kusakabe T."/>
            <person name="Tashiro K."/>
            <person name="Asano S."/>
            <person name="Yasunaga-Aoki C."/>
            <person name="Shimizu S."/>
        </authorList>
    </citation>
    <scope>NUCLEOTIDE SEQUENCE [LARGE SCALE GENOMIC DNA]</scope>
    <source>
        <strain evidence="3 4">ATCC 14706</strain>
    </source>
</reference>
<dbReference type="Proteomes" id="UP000029453">
    <property type="component" value="Unassembled WGS sequence"/>
</dbReference>
<dbReference type="GO" id="GO:0003677">
    <property type="term" value="F:DNA binding"/>
    <property type="evidence" value="ECO:0007669"/>
    <property type="project" value="UniProtKB-KW"/>
</dbReference>
<keyword evidence="1" id="KW-0238">DNA-binding</keyword>
<organism evidence="3 4">
    <name type="scientific">Paenibacillus popilliae ATCC 14706</name>
    <dbReference type="NCBI Taxonomy" id="1212764"/>
    <lineage>
        <taxon>Bacteria</taxon>
        <taxon>Bacillati</taxon>
        <taxon>Bacillota</taxon>
        <taxon>Bacilli</taxon>
        <taxon>Bacillales</taxon>
        <taxon>Paenibacillaceae</taxon>
        <taxon>Paenibacillus</taxon>
    </lineage>
</organism>
<keyword evidence="4" id="KW-1185">Reference proteome</keyword>
<proteinExistence type="predicted"/>
<dbReference type="SUPFAM" id="SSF47413">
    <property type="entry name" value="lambda repressor-like DNA-binding domains"/>
    <property type="match status" value="1"/>
</dbReference>
<sequence>MVNKLKQIRETKGMTQQEAANALGVTVRMYQHIEKGTRRPSYEVLCKLENLFGMTHRELLAKTDEA</sequence>
<dbReference type="OrthoDB" id="2628559at2"/>
<dbReference type="Gene3D" id="1.10.260.40">
    <property type="entry name" value="lambda repressor-like DNA-binding domains"/>
    <property type="match status" value="1"/>
</dbReference>
<dbReference type="CDD" id="cd00093">
    <property type="entry name" value="HTH_XRE"/>
    <property type="match status" value="1"/>
</dbReference>
<dbReference type="RefSeq" id="WP_006286261.1">
    <property type="nucleotide sequence ID" value="NZ_BALG01000133.1"/>
</dbReference>
<evidence type="ECO:0000313" key="3">
    <source>
        <dbReference type="EMBL" id="GAC42772.1"/>
    </source>
</evidence>
<gene>
    <name evidence="3" type="ORF">PPOP_2132</name>
</gene>
<protein>
    <submittedName>
        <fullName evidence="3">Predicted transcriptional regulator</fullName>
    </submittedName>
</protein>